<dbReference type="Proteomes" id="UP001148125">
    <property type="component" value="Unassembled WGS sequence"/>
</dbReference>
<dbReference type="InterPro" id="IPR002514">
    <property type="entry name" value="Transposase_8"/>
</dbReference>
<organism evidence="1 2">
    <name type="scientific">Alkalihalobacterium chitinilyticum</name>
    <dbReference type="NCBI Taxonomy" id="2980103"/>
    <lineage>
        <taxon>Bacteria</taxon>
        <taxon>Bacillati</taxon>
        <taxon>Bacillota</taxon>
        <taxon>Bacilli</taxon>
        <taxon>Bacillales</taxon>
        <taxon>Bacillaceae</taxon>
        <taxon>Alkalihalobacterium</taxon>
    </lineage>
</organism>
<dbReference type="InterPro" id="IPR010921">
    <property type="entry name" value="Trp_repressor/repl_initiator"/>
</dbReference>
<dbReference type="Pfam" id="PF01527">
    <property type="entry name" value="HTH_Tnp_1"/>
    <property type="match status" value="1"/>
</dbReference>
<protein>
    <submittedName>
        <fullName evidence="1">Transposase</fullName>
    </submittedName>
</protein>
<dbReference type="SUPFAM" id="SSF48295">
    <property type="entry name" value="TrpR-like"/>
    <property type="match status" value="1"/>
</dbReference>
<dbReference type="RefSeq" id="WP_275120688.1">
    <property type="nucleotide sequence ID" value="NZ_JAOTPO010000026.1"/>
</dbReference>
<reference evidence="1" key="1">
    <citation type="submission" date="2024-05" db="EMBL/GenBank/DDBJ databases">
        <title>Alkalihalobacillus sp. strain MEB203 novel alkaliphilic bacterium from Lonar Lake, India.</title>
        <authorList>
            <person name="Joshi A."/>
            <person name="Thite S."/>
            <person name="Mengade P."/>
        </authorList>
    </citation>
    <scope>NUCLEOTIDE SEQUENCE</scope>
    <source>
        <strain evidence="1">MEB 203</strain>
    </source>
</reference>
<comment type="caution">
    <text evidence="1">The sequence shown here is derived from an EMBL/GenBank/DDBJ whole genome shotgun (WGS) entry which is preliminary data.</text>
</comment>
<sequence length="64" mass="7380">MKRASYSKEFKAKVVKEAIETGNKSMIARRYVLSVGLVHRWVVEYESGKFQKRRIGGNVAFEKS</sequence>
<evidence type="ECO:0000313" key="2">
    <source>
        <dbReference type="Proteomes" id="UP001148125"/>
    </source>
</evidence>
<proteinExistence type="predicted"/>
<gene>
    <name evidence="1" type="ORF">N7Z68_22560</name>
</gene>
<keyword evidence="2" id="KW-1185">Reference proteome</keyword>
<dbReference type="EMBL" id="JAOTPO010000026">
    <property type="protein sequence ID" value="MDE5416102.1"/>
    <property type="molecule type" value="Genomic_DNA"/>
</dbReference>
<evidence type="ECO:0000313" key="1">
    <source>
        <dbReference type="EMBL" id="MDE5416102.1"/>
    </source>
</evidence>
<accession>A0ABT5VLC8</accession>
<name>A0ABT5VLC8_9BACI</name>